<dbReference type="OrthoDB" id="9812890at2"/>
<dbReference type="PANTHER" id="PTHR46229:SF4">
    <property type="entry name" value="ACID STRESS PROTEIN IBAG"/>
    <property type="match status" value="1"/>
</dbReference>
<protein>
    <submittedName>
        <fullName evidence="3">BolA family transcriptional regulator</fullName>
    </submittedName>
</protein>
<dbReference type="Proteomes" id="UP000013165">
    <property type="component" value="Unassembled WGS sequence"/>
</dbReference>
<dbReference type="STRING" id="626887.J057_18315"/>
<dbReference type="HOGENOM" id="CLU_109462_4_1_6"/>
<dbReference type="AlphaFoldDB" id="N6WQP5"/>
<evidence type="ECO:0000256" key="1">
    <source>
        <dbReference type="ARBA" id="ARBA00005578"/>
    </source>
</evidence>
<comment type="similarity">
    <text evidence="1 2">Belongs to the BolA/IbaG family.</text>
</comment>
<dbReference type="eggNOG" id="COG5007">
    <property type="taxonomic scope" value="Bacteria"/>
</dbReference>
<organism evidence="3 4">
    <name type="scientific">Marinobacter nanhaiticus D15-8W</name>
    <dbReference type="NCBI Taxonomy" id="626887"/>
    <lineage>
        <taxon>Bacteria</taxon>
        <taxon>Pseudomonadati</taxon>
        <taxon>Pseudomonadota</taxon>
        <taxon>Gammaproteobacteria</taxon>
        <taxon>Pseudomonadales</taxon>
        <taxon>Marinobacteraceae</taxon>
        <taxon>Marinobacter</taxon>
    </lineage>
</organism>
<dbReference type="SUPFAM" id="SSF82657">
    <property type="entry name" value="BolA-like"/>
    <property type="match status" value="1"/>
</dbReference>
<dbReference type="Pfam" id="PF01722">
    <property type="entry name" value="BolA"/>
    <property type="match status" value="1"/>
</dbReference>
<proteinExistence type="inferred from homology"/>
<dbReference type="Gene3D" id="3.30.300.90">
    <property type="entry name" value="BolA-like"/>
    <property type="match status" value="1"/>
</dbReference>
<evidence type="ECO:0000313" key="4">
    <source>
        <dbReference type="Proteomes" id="UP000013165"/>
    </source>
</evidence>
<dbReference type="InterPro" id="IPR036065">
    <property type="entry name" value="BolA-like_sf"/>
</dbReference>
<reference evidence="3 4" key="1">
    <citation type="journal article" date="2013" name="Genome Announc.">
        <title>Genome Sequence of the Polycyclic Aromatic Hydrocarbon-Degrading Bacterium Strain Marinobacter nanhaiticus D15-8WT.</title>
        <authorList>
            <person name="Cui Z."/>
            <person name="Gao W."/>
            <person name="Li Q."/>
            <person name="Xu G."/>
            <person name="Zheng L."/>
        </authorList>
    </citation>
    <scope>NUCLEOTIDE SEQUENCE [LARGE SCALE GENOMIC DNA]</scope>
    <source>
        <strain evidence="3 4">D15-8W</strain>
    </source>
</reference>
<dbReference type="RefSeq" id="WP_004581602.1">
    <property type="nucleotide sequence ID" value="NZ_AP028878.1"/>
</dbReference>
<dbReference type="PANTHER" id="PTHR46229">
    <property type="entry name" value="BOLA TRANSCRIPTION REGULATOR"/>
    <property type="match status" value="1"/>
</dbReference>
<comment type="caution">
    <text evidence="3">The sequence shown here is derived from an EMBL/GenBank/DDBJ whole genome shotgun (WGS) entry which is preliminary data.</text>
</comment>
<keyword evidence="4" id="KW-1185">Reference proteome</keyword>
<dbReference type="PATRIC" id="fig|626887.3.peg.3664"/>
<dbReference type="EMBL" id="APLQ01000014">
    <property type="protein sequence ID" value="ENO13377.1"/>
    <property type="molecule type" value="Genomic_DNA"/>
</dbReference>
<name>N6WQP5_9GAMM</name>
<sequence>MQAEDVAELVRKELPDCEIQVQNDGNHYLVVAVGERFEGMSPVKKQQLIYSALNEQLAEGTIHALTIKAFTPAQWAARQGQ</sequence>
<accession>N6WQP5</accession>
<gene>
    <name evidence="3" type="ORF">J057_18315</name>
</gene>
<dbReference type="PIRSF" id="PIRSF003113">
    <property type="entry name" value="BolA"/>
    <property type="match status" value="1"/>
</dbReference>
<evidence type="ECO:0000256" key="2">
    <source>
        <dbReference type="RuleBase" id="RU003860"/>
    </source>
</evidence>
<dbReference type="InterPro" id="IPR002634">
    <property type="entry name" value="BolA"/>
</dbReference>
<evidence type="ECO:0000313" key="3">
    <source>
        <dbReference type="EMBL" id="ENO13377.1"/>
    </source>
</evidence>
<dbReference type="InterPro" id="IPR050961">
    <property type="entry name" value="BolA/IbaG_stress_morph_reg"/>
</dbReference>